<name>A0A0F9S9C7_9ZZZZ</name>
<comment type="caution">
    <text evidence="1">The sequence shown here is derived from an EMBL/GenBank/DDBJ whole genome shotgun (WGS) entry which is preliminary data.</text>
</comment>
<gene>
    <name evidence="1" type="ORF">LCGC14_0879370</name>
</gene>
<proteinExistence type="predicted"/>
<reference evidence="1" key="1">
    <citation type="journal article" date="2015" name="Nature">
        <title>Complex archaea that bridge the gap between prokaryotes and eukaryotes.</title>
        <authorList>
            <person name="Spang A."/>
            <person name="Saw J.H."/>
            <person name="Jorgensen S.L."/>
            <person name="Zaremba-Niedzwiedzka K."/>
            <person name="Martijn J."/>
            <person name="Lind A.E."/>
            <person name="van Eijk R."/>
            <person name="Schleper C."/>
            <person name="Guy L."/>
            <person name="Ettema T.J."/>
        </authorList>
    </citation>
    <scope>NUCLEOTIDE SEQUENCE</scope>
</reference>
<sequence length="119" mass="12449">MSIEAPILLSDNWFIGEDKTLRFTVVDSAGAVQVISGWALEWVLRNNPGSSAELLTKTTAGSGIAITNGAGGICEVTIEDGDTLGIGPGDFFHTLRRTGDGNEVVLSFGQAILQVAATR</sequence>
<accession>A0A0F9S9C7</accession>
<protein>
    <submittedName>
        <fullName evidence="1">Uncharacterized protein</fullName>
    </submittedName>
</protein>
<dbReference type="EMBL" id="LAZR01002756">
    <property type="protein sequence ID" value="KKN25968.1"/>
    <property type="molecule type" value="Genomic_DNA"/>
</dbReference>
<evidence type="ECO:0000313" key="1">
    <source>
        <dbReference type="EMBL" id="KKN25968.1"/>
    </source>
</evidence>
<dbReference type="AlphaFoldDB" id="A0A0F9S9C7"/>
<organism evidence="1">
    <name type="scientific">marine sediment metagenome</name>
    <dbReference type="NCBI Taxonomy" id="412755"/>
    <lineage>
        <taxon>unclassified sequences</taxon>
        <taxon>metagenomes</taxon>
        <taxon>ecological metagenomes</taxon>
    </lineage>
</organism>